<evidence type="ECO:0000313" key="1">
    <source>
        <dbReference type="EMBL" id="MQL99854.1"/>
    </source>
</evidence>
<dbReference type="AlphaFoldDB" id="A0A843W4C1"/>
<name>A0A843W4C1_COLES</name>
<evidence type="ECO:0000313" key="2">
    <source>
        <dbReference type="Proteomes" id="UP000652761"/>
    </source>
</evidence>
<protein>
    <submittedName>
        <fullName evidence="1">Uncharacterized protein</fullName>
    </submittedName>
</protein>
<comment type="caution">
    <text evidence="1">The sequence shown here is derived from an EMBL/GenBank/DDBJ whole genome shotgun (WGS) entry which is preliminary data.</text>
</comment>
<keyword evidence="2" id="KW-1185">Reference proteome</keyword>
<accession>A0A843W4C1</accession>
<dbReference type="EMBL" id="NMUH01002420">
    <property type="protein sequence ID" value="MQL99854.1"/>
    <property type="molecule type" value="Genomic_DNA"/>
</dbReference>
<sequence>MYLSTAPLMPVDRSAQTEPTGSWKRCACRQTQVACRQIHTGNCLPESPSFCLLQVYLQLSTDAFLAVDRRRENLNTRSPYVSELGVSNCHDSPYLNTHIKGTLWSYFHTEAATTQNPSKVSREKIFLLLCFNRPSRQPKRHPPNGIEARLSISQASLSTDTCQDEA</sequence>
<organism evidence="1 2">
    <name type="scientific">Colocasia esculenta</name>
    <name type="common">Wild taro</name>
    <name type="synonym">Arum esculentum</name>
    <dbReference type="NCBI Taxonomy" id="4460"/>
    <lineage>
        <taxon>Eukaryota</taxon>
        <taxon>Viridiplantae</taxon>
        <taxon>Streptophyta</taxon>
        <taxon>Embryophyta</taxon>
        <taxon>Tracheophyta</taxon>
        <taxon>Spermatophyta</taxon>
        <taxon>Magnoliopsida</taxon>
        <taxon>Liliopsida</taxon>
        <taxon>Araceae</taxon>
        <taxon>Aroideae</taxon>
        <taxon>Colocasieae</taxon>
        <taxon>Colocasia</taxon>
    </lineage>
</organism>
<proteinExistence type="predicted"/>
<dbReference type="Proteomes" id="UP000652761">
    <property type="component" value="Unassembled WGS sequence"/>
</dbReference>
<gene>
    <name evidence="1" type="ORF">Taro_032576</name>
</gene>
<reference evidence="1" key="1">
    <citation type="submission" date="2017-07" db="EMBL/GenBank/DDBJ databases">
        <title>Taro Niue Genome Assembly and Annotation.</title>
        <authorList>
            <person name="Atibalentja N."/>
            <person name="Keating K."/>
            <person name="Fields C.J."/>
        </authorList>
    </citation>
    <scope>NUCLEOTIDE SEQUENCE</scope>
    <source>
        <strain evidence="1">Niue_2</strain>
        <tissue evidence="1">Leaf</tissue>
    </source>
</reference>